<dbReference type="CDD" id="cd02859">
    <property type="entry name" value="E_set_AMPKbeta_like_N"/>
    <property type="match status" value="1"/>
</dbReference>
<keyword evidence="2" id="KW-1185">Reference proteome</keyword>
<evidence type="ECO:0000313" key="1">
    <source>
        <dbReference type="EMBL" id="AHG92075.1"/>
    </source>
</evidence>
<dbReference type="InterPro" id="IPR014756">
    <property type="entry name" value="Ig_E-set"/>
</dbReference>
<dbReference type="AlphaFoldDB" id="W0RNY7"/>
<sequence length="374" mass="39420">MTFPIESSPLAAQHAQVTGSLDVGAASVAYDEFLRSSVATLSPAFRVEAGRASFVARGAYSQFLETGNYSFEGTLAASVMSPAVWKARGELFATASNTRYSRLGDSAATNLLAVGRVHIAEADRGLWLGTGFGVVTQGFNLPDDLVQADVGGWWRSGEATLTAQALPTRVGSLKYADFIVGARWSPPRAEVTATAGYRQGAVSTGVSRWAEIGGTYWLMSHLALIGGAGVFPTELWRGLPGGRYASAAVRIATHAPRASDPARVAELTQPYELGRLRPSASAAQFTVLTEPNGTRTLRLRAPGATAVELIGDFTDWLPTPLVSSGNGTFTLNVFLSPGIHRVNVRLDGGPWVAPPGISKVRDAYGGEVGLLVVQ</sequence>
<accession>W0RNY7</accession>
<dbReference type="Gene3D" id="2.60.40.10">
    <property type="entry name" value="Immunoglobulins"/>
    <property type="match status" value="1"/>
</dbReference>
<gene>
    <name evidence="1" type="ORF">J421_4538</name>
</gene>
<dbReference type="InParanoid" id="W0RNY7"/>
<dbReference type="eggNOG" id="ENOG502ZVNX">
    <property type="taxonomic scope" value="Bacteria"/>
</dbReference>
<dbReference type="Proteomes" id="UP000019151">
    <property type="component" value="Chromosome"/>
</dbReference>
<organism evidence="1 2">
    <name type="scientific">Gemmatirosa kalamazoonensis</name>
    <dbReference type="NCBI Taxonomy" id="861299"/>
    <lineage>
        <taxon>Bacteria</taxon>
        <taxon>Pseudomonadati</taxon>
        <taxon>Gemmatimonadota</taxon>
        <taxon>Gemmatimonadia</taxon>
        <taxon>Gemmatimonadales</taxon>
        <taxon>Gemmatimonadaceae</taxon>
        <taxon>Gemmatirosa</taxon>
    </lineage>
</organism>
<dbReference type="SUPFAM" id="SSF81296">
    <property type="entry name" value="E set domains"/>
    <property type="match status" value="1"/>
</dbReference>
<dbReference type="InterPro" id="IPR013783">
    <property type="entry name" value="Ig-like_fold"/>
</dbReference>
<evidence type="ECO:0008006" key="3">
    <source>
        <dbReference type="Google" id="ProtNLM"/>
    </source>
</evidence>
<evidence type="ECO:0000313" key="2">
    <source>
        <dbReference type="Proteomes" id="UP000019151"/>
    </source>
</evidence>
<dbReference type="STRING" id="861299.J421_4538"/>
<dbReference type="EMBL" id="CP007128">
    <property type="protein sequence ID" value="AHG92075.1"/>
    <property type="molecule type" value="Genomic_DNA"/>
</dbReference>
<dbReference type="HOGENOM" id="CLU_798672_0_0_0"/>
<reference evidence="1 2" key="1">
    <citation type="journal article" date="2014" name="Genome Announc.">
        <title>Genome Sequence and Methylome of Soil Bacterium Gemmatirosa kalamazoonensis KBS708T, a Member of the Rarely Cultivated Gemmatimonadetes Phylum.</title>
        <authorList>
            <person name="Debruyn J.M."/>
            <person name="Radosevich M."/>
            <person name="Wommack K.E."/>
            <person name="Polson S.W."/>
            <person name="Hauser L.J."/>
            <person name="Fawaz M.N."/>
            <person name="Korlach J."/>
            <person name="Tsai Y.C."/>
        </authorList>
    </citation>
    <scope>NUCLEOTIDE SEQUENCE [LARGE SCALE GENOMIC DNA]</scope>
    <source>
        <strain evidence="1 2">KBS708</strain>
    </source>
</reference>
<name>W0RNY7_9BACT</name>
<dbReference type="KEGG" id="gba:J421_4538"/>
<protein>
    <recommendedName>
        <fullName evidence="3">AMP-activated protein kinase glycogen-binding domain-containing protein</fullName>
    </recommendedName>
</protein>
<proteinExistence type="predicted"/>